<keyword evidence="3" id="KW-1185">Reference proteome</keyword>
<dbReference type="AlphaFoldDB" id="A0AAE0FUN8"/>
<evidence type="ECO:0000313" key="2">
    <source>
        <dbReference type="EMBL" id="KAK3266022.1"/>
    </source>
</evidence>
<gene>
    <name evidence="2" type="ORF">CYMTET_25329</name>
</gene>
<evidence type="ECO:0000256" key="1">
    <source>
        <dbReference type="SAM" id="MobiDB-lite"/>
    </source>
</evidence>
<dbReference type="Proteomes" id="UP001190700">
    <property type="component" value="Unassembled WGS sequence"/>
</dbReference>
<protein>
    <submittedName>
        <fullName evidence="2">Uncharacterized protein</fullName>
    </submittedName>
</protein>
<dbReference type="EMBL" id="LGRX02013490">
    <property type="protein sequence ID" value="KAK3266022.1"/>
    <property type="molecule type" value="Genomic_DNA"/>
</dbReference>
<evidence type="ECO:0000313" key="3">
    <source>
        <dbReference type="Proteomes" id="UP001190700"/>
    </source>
</evidence>
<sequence>MPSTAPGIFSSDFGNLDFDQVTNTTLKANKRKGGKQGGTVRSEDGQSIRSARGRKIQKRDNITSTESSDSISVPPEDEDDDEVFHIEDLLLCSAMPKREKAVKLKKIFVRILKKVLRLPANTPLLRVYRPSRVARCSQKKIPAGWYGVEVMDVAEVDNMIQKLAPELNPQTVGNSNPLELVAGLIGHPEEKASEFIEMRANRYRLNEGTLSRQSQEKMKSLRVRAKKLHEDAVMNFERQRTAESTGGVEVSCPPRNGNT</sequence>
<feature type="region of interest" description="Disordered" evidence="1">
    <location>
        <begin position="240"/>
        <end position="259"/>
    </location>
</feature>
<accession>A0AAE0FUN8</accession>
<proteinExistence type="predicted"/>
<name>A0AAE0FUN8_9CHLO</name>
<comment type="caution">
    <text evidence="2">The sequence shown here is derived from an EMBL/GenBank/DDBJ whole genome shotgun (WGS) entry which is preliminary data.</text>
</comment>
<feature type="region of interest" description="Disordered" evidence="1">
    <location>
        <begin position="27"/>
        <end position="79"/>
    </location>
</feature>
<reference evidence="2 3" key="1">
    <citation type="journal article" date="2015" name="Genome Biol. Evol.">
        <title>Comparative Genomics of a Bacterivorous Green Alga Reveals Evolutionary Causalities and Consequences of Phago-Mixotrophic Mode of Nutrition.</title>
        <authorList>
            <person name="Burns J.A."/>
            <person name="Paasch A."/>
            <person name="Narechania A."/>
            <person name="Kim E."/>
        </authorList>
    </citation>
    <scope>NUCLEOTIDE SEQUENCE [LARGE SCALE GENOMIC DNA]</scope>
    <source>
        <strain evidence="2 3">PLY_AMNH</strain>
    </source>
</reference>
<organism evidence="2 3">
    <name type="scientific">Cymbomonas tetramitiformis</name>
    <dbReference type="NCBI Taxonomy" id="36881"/>
    <lineage>
        <taxon>Eukaryota</taxon>
        <taxon>Viridiplantae</taxon>
        <taxon>Chlorophyta</taxon>
        <taxon>Pyramimonadophyceae</taxon>
        <taxon>Pyramimonadales</taxon>
        <taxon>Pyramimonadaceae</taxon>
        <taxon>Cymbomonas</taxon>
    </lineage>
</organism>